<evidence type="ECO:0000256" key="3">
    <source>
        <dbReference type="PIRSR" id="PIRSR600246-3"/>
    </source>
</evidence>
<feature type="binding site" evidence="2">
    <location>
        <begin position="264"/>
        <end position="267"/>
    </location>
    <ligand>
        <name>substrate</name>
    </ligand>
</feature>
<evidence type="ECO:0000256" key="4">
    <source>
        <dbReference type="SAM" id="MobiDB-lite"/>
    </source>
</evidence>
<comment type="caution">
    <text evidence="5">The sequence shown here is derived from an EMBL/GenBank/DDBJ whole genome shotgun (WGS) entry which is preliminary data.</text>
</comment>
<keyword evidence="6" id="KW-1185">Reference proteome</keyword>
<evidence type="ECO:0000313" key="6">
    <source>
        <dbReference type="Proteomes" id="UP000717696"/>
    </source>
</evidence>
<gene>
    <name evidence="5" type="ORF">B0J13DRAFT_246465</name>
</gene>
<dbReference type="Gene3D" id="3.60.20.30">
    <property type="entry name" value="(Glycosyl)asparaginase"/>
    <property type="match status" value="1"/>
</dbReference>
<dbReference type="AlphaFoldDB" id="A0A9P9J6Y8"/>
<feature type="active site" description="Nucleophile" evidence="1">
    <location>
        <position position="236"/>
    </location>
</feature>
<evidence type="ECO:0000256" key="2">
    <source>
        <dbReference type="PIRSR" id="PIRSR600246-2"/>
    </source>
</evidence>
<feature type="binding site" evidence="2">
    <location>
        <begin position="350"/>
        <end position="353"/>
    </location>
    <ligand>
        <name>substrate</name>
    </ligand>
</feature>
<feature type="site" description="Cleavage; by autolysis" evidence="3">
    <location>
        <begin position="235"/>
        <end position="236"/>
    </location>
</feature>
<dbReference type="Proteomes" id="UP000717696">
    <property type="component" value="Unassembled WGS sequence"/>
</dbReference>
<dbReference type="SUPFAM" id="SSF56235">
    <property type="entry name" value="N-terminal nucleophile aminohydrolases (Ntn hydrolases)"/>
    <property type="match status" value="1"/>
</dbReference>
<dbReference type="PANTHER" id="PTHR10188">
    <property type="entry name" value="L-ASPARAGINASE"/>
    <property type="match status" value="1"/>
</dbReference>
<dbReference type="PANTHER" id="PTHR10188:SF43">
    <property type="entry name" value="ASPARAGINASE (EUROFUNG)"/>
    <property type="match status" value="1"/>
</dbReference>
<proteinExistence type="predicted"/>
<name>A0A9P9J6Y8_9HYPO</name>
<organism evidence="5 6">
    <name type="scientific">Dactylonectria estremocensis</name>
    <dbReference type="NCBI Taxonomy" id="1079267"/>
    <lineage>
        <taxon>Eukaryota</taxon>
        <taxon>Fungi</taxon>
        <taxon>Dikarya</taxon>
        <taxon>Ascomycota</taxon>
        <taxon>Pezizomycotina</taxon>
        <taxon>Sordariomycetes</taxon>
        <taxon>Hypocreomycetidae</taxon>
        <taxon>Hypocreales</taxon>
        <taxon>Nectriaceae</taxon>
        <taxon>Dactylonectria</taxon>
    </lineage>
</organism>
<dbReference type="InterPro" id="IPR029055">
    <property type="entry name" value="Ntn_hydrolases_N"/>
</dbReference>
<dbReference type="EMBL" id="JAGMUU010000005">
    <property type="protein sequence ID" value="KAH7151691.1"/>
    <property type="molecule type" value="Genomic_DNA"/>
</dbReference>
<evidence type="ECO:0000313" key="5">
    <source>
        <dbReference type="EMBL" id="KAH7151691.1"/>
    </source>
</evidence>
<reference evidence="5" key="1">
    <citation type="journal article" date="2021" name="Nat. Commun.">
        <title>Genetic determinants of endophytism in the Arabidopsis root mycobiome.</title>
        <authorList>
            <person name="Mesny F."/>
            <person name="Miyauchi S."/>
            <person name="Thiergart T."/>
            <person name="Pickel B."/>
            <person name="Atanasova L."/>
            <person name="Karlsson M."/>
            <person name="Huettel B."/>
            <person name="Barry K.W."/>
            <person name="Haridas S."/>
            <person name="Chen C."/>
            <person name="Bauer D."/>
            <person name="Andreopoulos W."/>
            <person name="Pangilinan J."/>
            <person name="LaButti K."/>
            <person name="Riley R."/>
            <person name="Lipzen A."/>
            <person name="Clum A."/>
            <person name="Drula E."/>
            <person name="Henrissat B."/>
            <person name="Kohler A."/>
            <person name="Grigoriev I.V."/>
            <person name="Martin F.M."/>
            <person name="Hacquard S."/>
        </authorList>
    </citation>
    <scope>NUCLEOTIDE SEQUENCE</scope>
    <source>
        <strain evidence="5">MPI-CAGE-AT-0021</strain>
    </source>
</reference>
<dbReference type="GO" id="GO:0016787">
    <property type="term" value="F:hydrolase activity"/>
    <property type="evidence" value="ECO:0007669"/>
    <property type="project" value="InterPro"/>
</dbReference>
<protein>
    <submittedName>
        <fullName evidence="5">Nucleophile aminohydrolase</fullName>
    </submittedName>
</protein>
<dbReference type="CDD" id="cd04701">
    <property type="entry name" value="Asparaginase_2"/>
    <property type="match status" value="1"/>
</dbReference>
<dbReference type="Pfam" id="PF01112">
    <property type="entry name" value="Asparaginase_2"/>
    <property type="match status" value="2"/>
</dbReference>
<feature type="region of interest" description="Disordered" evidence="4">
    <location>
        <begin position="150"/>
        <end position="169"/>
    </location>
</feature>
<sequence length="472" mass="50138">MGYTIQDSQHFKLQPRIIIHGGAGNIQRENYPPEKYQSYRDALITVITKTNAYMTTPAKRASEKSPASSSAALLPSALDVATFAVTLLEDNPLFNSGHGAVFTRDGVNELEASVMVSRGRDKRGVGVMGLRRVRNPIVLARAMLEHGQDDLRPRRAGLDGPSEQDLDVPSAQGHTQLFGAAAEQLAAGYGLNLVDPGYFFTQQRWDEHQRALGRERNSGTGAGATWSAEEYLPQGTCGAVALDEDGVICVATSTGGMTNKLTGRIGDTPVVGAGFWAEEWTEDGDPTGASAGVWRRLREVVTGQGPSVVLGDALAGALADCLPTPRMYTPLPAPWPGRARTTRSMGGSGTGNGDSFLRINALRTVGAMARWKPETSAAAVTRVAGPGGELELSAGDRWGRTGEGEGGIIGIECAVIHDAAGRVVDARSEILMDYNCGGMFRAWIDDRGRPVMSIWTNGASDDLGEQVTGGKR</sequence>
<dbReference type="GO" id="GO:0005737">
    <property type="term" value="C:cytoplasm"/>
    <property type="evidence" value="ECO:0007669"/>
    <property type="project" value="TreeGrafter"/>
</dbReference>
<dbReference type="OrthoDB" id="2262349at2759"/>
<dbReference type="InterPro" id="IPR000246">
    <property type="entry name" value="Peptidase_T2"/>
</dbReference>
<accession>A0A9P9J6Y8</accession>
<evidence type="ECO:0000256" key="1">
    <source>
        <dbReference type="PIRSR" id="PIRSR600246-1"/>
    </source>
</evidence>